<name>A0A194UTG3_CYTMA</name>
<proteinExistence type="predicted"/>
<evidence type="ECO:0000256" key="1">
    <source>
        <dbReference type="SAM" id="MobiDB-lite"/>
    </source>
</evidence>
<evidence type="ECO:0000313" key="3">
    <source>
        <dbReference type="Proteomes" id="UP000078576"/>
    </source>
</evidence>
<dbReference type="AlphaFoldDB" id="A0A194UTG3"/>
<protein>
    <recommendedName>
        <fullName evidence="4">Protein kinase domain-containing protein</fullName>
    </recommendedName>
</protein>
<dbReference type="InterPro" id="IPR011009">
    <property type="entry name" value="Kinase-like_dom_sf"/>
</dbReference>
<feature type="compositionally biased region" description="Low complexity" evidence="1">
    <location>
        <begin position="9"/>
        <end position="46"/>
    </location>
</feature>
<sequence>MSANQGDHTTPTTTNTNTNTNTTTTTTTTTSPIPSRNANANASPAAQSGCLPTNPSDPDDPLDYTRPPFPYVPGACFDIKPHNPPPPFDGVITRQIRCGQDFGVQLVECHLGDTKAKLVAKIFDPLYVFDDEWHSPTYFSERYYSSEAAAYMRIKKRGLDGKFTPKSHGCWFFEIPVRINGDREVRREVRLILQEFIPGDTMEALIASVDVRMEVMAQLLEMHSKLAFIGVWQEDRYSRNVMVGKDSQDKWRVTLIDFSHSSVMGLETSKFSWRRPWHEDDELPISPIAICDGHWPVRPVEDIEEHWIDKKYRTRRERHRWMDQRWGKSSGRSNQYQPVGKSQLV</sequence>
<gene>
    <name evidence="2" type="ORF">VP1G_02314</name>
</gene>
<evidence type="ECO:0000313" key="2">
    <source>
        <dbReference type="EMBL" id="KUI54948.1"/>
    </source>
</evidence>
<evidence type="ECO:0008006" key="4">
    <source>
        <dbReference type="Google" id="ProtNLM"/>
    </source>
</evidence>
<dbReference type="Proteomes" id="UP000078576">
    <property type="component" value="Unassembled WGS sequence"/>
</dbReference>
<dbReference type="OrthoDB" id="4267316at2759"/>
<dbReference type="EMBL" id="KN714677">
    <property type="protein sequence ID" value="KUI54948.1"/>
    <property type="molecule type" value="Genomic_DNA"/>
</dbReference>
<organism evidence="2 3">
    <name type="scientific">Cytospora mali</name>
    <name type="common">Apple Valsa canker fungus</name>
    <name type="synonym">Valsa mali</name>
    <dbReference type="NCBI Taxonomy" id="578113"/>
    <lineage>
        <taxon>Eukaryota</taxon>
        <taxon>Fungi</taxon>
        <taxon>Dikarya</taxon>
        <taxon>Ascomycota</taxon>
        <taxon>Pezizomycotina</taxon>
        <taxon>Sordariomycetes</taxon>
        <taxon>Sordariomycetidae</taxon>
        <taxon>Diaporthales</taxon>
        <taxon>Cytosporaceae</taxon>
        <taxon>Cytospora</taxon>
    </lineage>
</organism>
<feature type="region of interest" description="Disordered" evidence="1">
    <location>
        <begin position="324"/>
        <end position="345"/>
    </location>
</feature>
<dbReference type="SUPFAM" id="SSF56112">
    <property type="entry name" value="Protein kinase-like (PK-like)"/>
    <property type="match status" value="1"/>
</dbReference>
<accession>A0A194UTG3</accession>
<keyword evidence="3" id="KW-1185">Reference proteome</keyword>
<feature type="region of interest" description="Disordered" evidence="1">
    <location>
        <begin position="1"/>
        <end position="65"/>
    </location>
</feature>
<reference evidence="3" key="1">
    <citation type="submission" date="2014-12" db="EMBL/GenBank/DDBJ databases">
        <title>Genome Sequence of Valsa Canker Pathogens Uncovers a Specific Adaption of Colonization on Woody Bark.</title>
        <authorList>
            <person name="Yin Z."/>
            <person name="Liu H."/>
            <person name="Gao X."/>
            <person name="Li Z."/>
            <person name="Song N."/>
            <person name="Ke X."/>
            <person name="Dai Q."/>
            <person name="Wu Y."/>
            <person name="Sun Y."/>
            <person name="Xu J.-R."/>
            <person name="Kang Z.K."/>
            <person name="Wang L."/>
            <person name="Huang L."/>
        </authorList>
    </citation>
    <scope>NUCLEOTIDE SEQUENCE [LARGE SCALE GENOMIC DNA]</scope>
    <source>
        <strain evidence="3">SXYL134</strain>
    </source>
</reference>